<dbReference type="Pfam" id="PF01551">
    <property type="entry name" value="Peptidase_M23"/>
    <property type="match status" value="1"/>
</dbReference>
<evidence type="ECO:0000256" key="1">
    <source>
        <dbReference type="SAM" id="MobiDB-lite"/>
    </source>
</evidence>
<feature type="region of interest" description="Disordered" evidence="1">
    <location>
        <begin position="279"/>
        <end position="321"/>
    </location>
</feature>
<proteinExistence type="predicted"/>
<protein>
    <recommendedName>
        <fullName evidence="3">M23ase beta-sheet core domain-containing protein</fullName>
    </recommendedName>
</protein>
<feature type="domain" description="M23ase beta-sheet core" evidence="3">
    <location>
        <begin position="170"/>
        <end position="264"/>
    </location>
</feature>
<evidence type="ECO:0000259" key="3">
    <source>
        <dbReference type="Pfam" id="PF01551"/>
    </source>
</evidence>
<feature type="signal peptide" evidence="2">
    <location>
        <begin position="1"/>
        <end position="21"/>
    </location>
</feature>
<dbReference type="RefSeq" id="WP_248353374.1">
    <property type="nucleotide sequence ID" value="NZ_AP025591.1"/>
</dbReference>
<name>A0ABM7WZF3_9BACT</name>
<dbReference type="PANTHER" id="PTHR21666:SF285">
    <property type="entry name" value="M23 FAMILY METALLOPEPTIDASE"/>
    <property type="match status" value="1"/>
</dbReference>
<feature type="compositionally biased region" description="Low complexity" evidence="1">
    <location>
        <begin position="279"/>
        <end position="305"/>
    </location>
</feature>
<keyword evidence="5" id="KW-1185">Reference proteome</keyword>
<feature type="chain" id="PRO_5045471580" description="M23ase beta-sheet core domain-containing protein" evidence="2">
    <location>
        <begin position="22"/>
        <end position="321"/>
    </location>
</feature>
<keyword evidence="2" id="KW-0732">Signal</keyword>
<dbReference type="InterPro" id="IPR016047">
    <property type="entry name" value="M23ase_b-sheet_dom"/>
</dbReference>
<sequence>MPLATALALALAAAPATPSLAFAPAAARPGDVVLMEVTGARETPHGTLAGRPLVFWRDGESWRALAALPIETAPGTIAAHVEVGGAPIDAALSIVEPGFASHALTLPPRYVEPPPEVKRRIEADRRAFALAFDRPFEAPLFARAFGMPRDAATSGRYGDQRVLNGKVDSVHYGLDLRGPRGAAVSASNDGTVALVRDAYMSGKTVVLWHGAGIFTVYFHLDRVDVHDGQRVRRGQRIGLLGSTGRSTGPHLHWGVKVDGLYVDPESLVAIDFGKGTAPARQAVAAPRPTRPQEAAPAQAPAETAPGAPPAEPAEPATAGPR</sequence>
<evidence type="ECO:0000256" key="2">
    <source>
        <dbReference type="SAM" id="SignalP"/>
    </source>
</evidence>
<evidence type="ECO:0000313" key="5">
    <source>
        <dbReference type="Proteomes" id="UP001162891"/>
    </source>
</evidence>
<accession>A0ABM7WZF3</accession>
<dbReference type="EMBL" id="AP025591">
    <property type="protein sequence ID" value="BDG04868.1"/>
    <property type="molecule type" value="Genomic_DNA"/>
</dbReference>
<dbReference type="PANTHER" id="PTHR21666">
    <property type="entry name" value="PEPTIDASE-RELATED"/>
    <property type="match status" value="1"/>
</dbReference>
<dbReference type="InterPro" id="IPR050570">
    <property type="entry name" value="Cell_wall_metabolism_enzyme"/>
</dbReference>
<reference evidence="5" key="1">
    <citation type="journal article" date="2022" name="Int. J. Syst. Evol. Microbiol.">
        <title>Anaeromyxobacter oryzae sp. nov., Anaeromyxobacter diazotrophicus sp. nov. and Anaeromyxobacter paludicola sp. nov., isolated from paddy soils.</title>
        <authorList>
            <person name="Itoh H."/>
            <person name="Xu Z."/>
            <person name="Mise K."/>
            <person name="Masuda Y."/>
            <person name="Ushijima N."/>
            <person name="Hayakawa C."/>
            <person name="Shiratori Y."/>
            <person name="Senoo K."/>
        </authorList>
    </citation>
    <scope>NUCLEOTIDE SEQUENCE [LARGE SCALE GENOMIC DNA]</scope>
    <source>
        <strain evidence="5">Red232</strain>
    </source>
</reference>
<dbReference type="Gene3D" id="2.70.70.10">
    <property type="entry name" value="Glucose Permease (Domain IIA)"/>
    <property type="match status" value="1"/>
</dbReference>
<gene>
    <name evidence="4" type="ORF">AMOR_38640</name>
</gene>
<dbReference type="Proteomes" id="UP001162891">
    <property type="component" value="Chromosome"/>
</dbReference>
<organism evidence="4 5">
    <name type="scientific">Anaeromyxobacter oryzae</name>
    <dbReference type="NCBI Taxonomy" id="2918170"/>
    <lineage>
        <taxon>Bacteria</taxon>
        <taxon>Pseudomonadati</taxon>
        <taxon>Myxococcota</taxon>
        <taxon>Myxococcia</taxon>
        <taxon>Myxococcales</taxon>
        <taxon>Cystobacterineae</taxon>
        <taxon>Anaeromyxobacteraceae</taxon>
        <taxon>Anaeromyxobacter</taxon>
    </lineage>
</organism>
<dbReference type="SUPFAM" id="SSF51261">
    <property type="entry name" value="Duplicated hybrid motif"/>
    <property type="match status" value="1"/>
</dbReference>
<dbReference type="CDD" id="cd12797">
    <property type="entry name" value="M23_peptidase"/>
    <property type="match status" value="1"/>
</dbReference>
<dbReference type="InterPro" id="IPR011055">
    <property type="entry name" value="Dup_hybrid_motif"/>
</dbReference>
<evidence type="ECO:0000313" key="4">
    <source>
        <dbReference type="EMBL" id="BDG04868.1"/>
    </source>
</evidence>
<dbReference type="Gene3D" id="2.60.40.1590">
    <property type="entry name" value="Peptidoglycan hydrolase domains"/>
    <property type="match status" value="1"/>
</dbReference>